<dbReference type="RefSeq" id="WP_153759961.1">
    <property type="nucleotide sequence ID" value="NZ_CP045851.1"/>
</dbReference>
<dbReference type="InterPro" id="IPR001119">
    <property type="entry name" value="SLH_dom"/>
</dbReference>
<accession>A0A5Q2RRP0</accession>
<feature type="domain" description="SLH" evidence="2">
    <location>
        <begin position="412"/>
        <end position="476"/>
    </location>
</feature>
<dbReference type="KEGG" id="atq:GH723_12520"/>
<feature type="signal peptide" evidence="1">
    <location>
        <begin position="1"/>
        <end position="23"/>
    </location>
</feature>
<name>A0A5Q2RRP0_9ACTN</name>
<evidence type="ECO:0000256" key="1">
    <source>
        <dbReference type="SAM" id="SignalP"/>
    </source>
</evidence>
<dbReference type="InterPro" id="IPR013693">
    <property type="entry name" value="SpoIID/LytB_N"/>
</dbReference>
<protein>
    <recommendedName>
        <fullName evidence="2">SLH domain-containing protein</fullName>
    </recommendedName>
</protein>
<proteinExistence type="predicted"/>
<dbReference type="Proteomes" id="UP000334019">
    <property type="component" value="Chromosome"/>
</dbReference>
<feature type="chain" id="PRO_5039577249" description="SLH domain-containing protein" evidence="1">
    <location>
        <begin position="24"/>
        <end position="605"/>
    </location>
</feature>
<keyword evidence="4" id="KW-1185">Reference proteome</keyword>
<keyword evidence="1" id="KW-0732">Signal</keyword>
<dbReference type="PROSITE" id="PS51272">
    <property type="entry name" value="SLH"/>
    <property type="match status" value="3"/>
</dbReference>
<dbReference type="AlphaFoldDB" id="A0A5Q2RRP0"/>
<dbReference type="Pfam" id="PF00395">
    <property type="entry name" value="SLH"/>
    <property type="match status" value="3"/>
</dbReference>
<evidence type="ECO:0000259" key="2">
    <source>
        <dbReference type="PROSITE" id="PS51272"/>
    </source>
</evidence>
<dbReference type="EMBL" id="CP045851">
    <property type="protein sequence ID" value="QGG95855.1"/>
    <property type="molecule type" value="Genomic_DNA"/>
</dbReference>
<organism evidence="3 4">
    <name type="scientific">Actinomarinicola tropica</name>
    <dbReference type="NCBI Taxonomy" id="2789776"/>
    <lineage>
        <taxon>Bacteria</taxon>
        <taxon>Bacillati</taxon>
        <taxon>Actinomycetota</taxon>
        <taxon>Acidimicrobiia</taxon>
        <taxon>Acidimicrobiales</taxon>
        <taxon>Iamiaceae</taxon>
        <taxon>Actinomarinicola</taxon>
    </lineage>
</organism>
<gene>
    <name evidence="3" type="ORF">GH723_12520</name>
</gene>
<feature type="domain" description="SLH" evidence="2">
    <location>
        <begin position="534"/>
        <end position="598"/>
    </location>
</feature>
<dbReference type="Pfam" id="PF08486">
    <property type="entry name" value="SpoIID"/>
    <property type="match status" value="1"/>
</dbReference>
<evidence type="ECO:0000313" key="4">
    <source>
        <dbReference type="Proteomes" id="UP000334019"/>
    </source>
</evidence>
<reference evidence="3 4" key="1">
    <citation type="submission" date="2019-11" db="EMBL/GenBank/DDBJ databases">
        <authorList>
            <person name="He Y."/>
        </authorList>
    </citation>
    <scope>NUCLEOTIDE SEQUENCE [LARGE SCALE GENOMIC DNA]</scope>
    <source>
        <strain evidence="3 4">SCSIO 58843</strain>
    </source>
</reference>
<evidence type="ECO:0000313" key="3">
    <source>
        <dbReference type="EMBL" id="QGG95855.1"/>
    </source>
</evidence>
<sequence length="605" mass="64157">MSFRRSLAAAALAVATLCGVVVAAPTPAGASAGELEITGGGWGHGIGMSQYGAKGMADAGASYQDILRHYYRDVSIANPPSLPAYFHDVRVRLTQTAGTTVVRLHGSGTRVHHPAGSHVAPANAEIRVGYSGGTMLVKIDGVTRYEGAPGAVVVELRGGRHASLPELLGARQYKWGDLAILPTSRFANTGCSARTCVGVQNLSMNQYLYGLAEIPSSWDADALKAQVVAARSFAAATIRDRGDRPFHLDPGVADQVYAGYDKEGGAYGDRWVAAVDATQNQVVYSGSTIATTWYSSSSGGHTADSGYVFENQVQVPWAYGVPDPGDATPSNPNHRWVRTYTLDEIGSWFGLSGVRDVRLGGNIGVGGRTNRATVWIDHAGGTREMTAHQFRTTVNARAGGSRQIISSKWAITRSGFSDVAPGAFYAGAVEWAVEHEITTGVGSTGRFEPNRAVTRGELATFLYRFVDASPPSGGTSFPDVDPSAFYGTAVQWLSAEGITGGVGNSGLFEPNRAVTRGELATFLHRLAREPAAQPPTLFPDVPRTAFYARPVGWLLDLGLTTGVGDTGLYKPDAAVTRGELVTFLHRMAETPAAWTRWSPPPEIAQ</sequence>
<feature type="domain" description="SLH" evidence="2">
    <location>
        <begin position="477"/>
        <end position="533"/>
    </location>
</feature>